<name>A0ABZ1YJH7_9NOCA</name>
<dbReference type="EMBL" id="CP109441">
    <property type="protein sequence ID" value="WUV43382.1"/>
    <property type="molecule type" value="Genomic_DNA"/>
</dbReference>
<gene>
    <name evidence="1" type="ORF">OG563_29660</name>
</gene>
<reference evidence="1" key="1">
    <citation type="submission" date="2022-10" db="EMBL/GenBank/DDBJ databases">
        <title>The complete genomes of actinobacterial strains from the NBC collection.</title>
        <authorList>
            <person name="Joergensen T.S."/>
            <person name="Alvarez Arevalo M."/>
            <person name="Sterndorff E.B."/>
            <person name="Faurdal D."/>
            <person name="Vuksanovic O."/>
            <person name="Mourched A.-S."/>
            <person name="Charusanti P."/>
            <person name="Shaw S."/>
            <person name="Blin K."/>
            <person name="Weber T."/>
        </authorList>
    </citation>
    <scope>NUCLEOTIDE SEQUENCE</scope>
    <source>
        <strain evidence="1">NBC_01482</strain>
    </source>
</reference>
<sequence>MHVHRDVDLDTGTGTEPTIISETALFRYFPPGTPQPPTRESFLVGRELLSIVDDDDAERYRAAIDGHGVNIEIGDHGARHRADGHVNPDLFVQQITGQIVAGTVE</sequence>
<accession>A0ABZ1YJH7</accession>
<dbReference type="Proteomes" id="UP001432062">
    <property type="component" value="Chromosome"/>
</dbReference>
<evidence type="ECO:0000313" key="1">
    <source>
        <dbReference type="EMBL" id="WUV43382.1"/>
    </source>
</evidence>
<protein>
    <submittedName>
        <fullName evidence="1">Uncharacterized protein</fullName>
    </submittedName>
</protein>
<keyword evidence="2" id="KW-1185">Reference proteome</keyword>
<proteinExistence type="predicted"/>
<evidence type="ECO:0000313" key="2">
    <source>
        <dbReference type="Proteomes" id="UP001432062"/>
    </source>
</evidence>
<organism evidence="1 2">
    <name type="scientific">Nocardia vinacea</name>
    <dbReference type="NCBI Taxonomy" id="96468"/>
    <lineage>
        <taxon>Bacteria</taxon>
        <taxon>Bacillati</taxon>
        <taxon>Actinomycetota</taxon>
        <taxon>Actinomycetes</taxon>
        <taxon>Mycobacteriales</taxon>
        <taxon>Nocardiaceae</taxon>
        <taxon>Nocardia</taxon>
    </lineage>
</organism>
<dbReference type="RefSeq" id="WP_327096577.1">
    <property type="nucleotide sequence ID" value="NZ_CP109149.1"/>
</dbReference>